<dbReference type="AlphaFoldDB" id="A0A7J7WWG8"/>
<comment type="caution">
    <text evidence="1">The sequence shown here is derived from an EMBL/GenBank/DDBJ whole genome shotgun (WGS) entry which is preliminary data.</text>
</comment>
<organism evidence="1 2">
    <name type="scientific">Myotis myotis</name>
    <name type="common">Greater mouse-eared bat</name>
    <name type="synonym">Vespertilio myotis</name>
    <dbReference type="NCBI Taxonomy" id="51298"/>
    <lineage>
        <taxon>Eukaryota</taxon>
        <taxon>Metazoa</taxon>
        <taxon>Chordata</taxon>
        <taxon>Craniata</taxon>
        <taxon>Vertebrata</taxon>
        <taxon>Euteleostomi</taxon>
        <taxon>Mammalia</taxon>
        <taxon>Eutheria</taxon>
        <taxon>Laurasiatheria</taxon>
        <taxon>Chiroptera</taxon>
        <taxon>Yangochiroptera</taxon>
        <taxon>Vespertilionidae</taxon>
        <taxon>Myotis</taxon>
    </lineage>
</organism>
<sequence length="146" mass="16157">MNTLARGVSVSVSTKAPLKQVLPQKGVFSTEVLPLQTEPILTANWPGGQFLPVILQQSRHNYNKTVHKAHKGVHQECPPQVTGEAEPLGPTGHLAHKTTLPTQGSIKNAETKKQVTNDRNGGKQMTGYRVQDHVYKVFQEFYGNHR</sequence>
<keyword evidence="2" id="KW-1185">Reference proteome</keyword>
<reference evidence="1 2" key="1">
    <citation type="journal article" date="2020" name="Nature">
        <title>Six reference-quality genomes reveal evolution of bat adaptations.</title>
        <authorList>
            <person name="Jebb D."/>
            <person name="Huang Z."/>
            <person name="Pippel M."/>
            <person name="Hughes G.M."/>
            <person name="Lavrichenko K."/>
            <person name="Devanna P."/>
            <person name="Winkler S."/>
            <person name="Jermiin L.S."/>
            <person name="Skirmuntt E.C."/>
            <person name="Katzourakis A."/>
            <person name="Burkitt-Gray L."/>
            <person name="Ray D.A."/>
            <person name="Sullivan K.A.M."/>
            <person name="Roscito J.G."/>
            <person name="Kirilenko B.M."/>
            <person name="Davalos L.M."/>
            <person name="Corthals A.P."/>
            <person name="Power M.L."/>
            <person name="Jones G."/>
            <person name="Ransome R.D."/>
            <person name="Dechmann D.K.N."/>
            <person name="Locatelli A.G."/>
            <person name="Puechmaille S.J."/>
            <person name="Fedrigo O."/>
            <person name="Jarvis E.D."/>
            <person name="Hiller M."/>
            <person name="Vernes S.C."/>
            <person name="Myers E.W."/>
            <person name="Teeling E.C."/>
        </authorList>
    </citation>
    <scope>NUCLEOTIDE SEQUENCE [LARGE SCALE GENOMIC DNA]</scope>
    <source>
        <strain evidence="1">MMyoMyo1</strain>
        <tissue evidence="1">Flight muscle</tissue>
    </source>
</reference>
<protein>
    <submittedName>
        <fullName evidence="1">Uncharacterized protein</fullName>
    </submittedName>
</protein>
<name>A0A7J7WWG8_MYOMY</name>
<dbReference type="Proteomes" id="UP000527355">
    <property type="component" value="Unassembled WGS sequence"/>
</dbReference>
<gene>
    <name evidence="1" type="ORF">mMyoMyo1_011946</name>
</gene>
<evidence type="ECO:0000313" key="1">
    <source>
        <dbReference type="EMBL" id="KAF6341530.1"/>
    </source>
</evidence>
<evidence type="ECO:0000313" key="2">
    <source>
        <dbReference type="Proteomes" id="UP000527355"/>
    </source>
</evidence>
<dbReference type="EMBL" id="JABWUV010000007">
    <property type="protein sequence ID" value="KAF6341530.1"/>
    <property type="molecule type" value="Genomic_DNA"/>
</dbReference>
<proteinExistence type="predicted"/>
<accession>A0A7J7WWG8</accession>